<sequence>MVSDGGYNIYLADLENYINTDKISFLTHDVTIIEWDNHKEKLKHHKERKLLNPKSRVESINSSAEILPSNFNTTLHLEYQTQQIDILLENAKVLSTPEGITNESHKRIKQRQAPFHKKLDSASDWEIIGSLGHYCYMYGIYEVYFISKNFNDFGNPNDGFKTIHPDIQERFHKLKFKYYINYSDFFKEIKVEYRYEVNSYNLPQNEIFTHKVSVKKNAFESILYLFKDLYKELSFVPIHILMKYYPFSKSKDTNGRFRIFSLYNVHDDLLKFVEMFEIHDSSNIILKETEFEYFENKKELEFVLNKLTHNLIYSIRDERDGSLKSLYYTEYNKCECARCSYKRLDFLKIFNTLKEDVKDIHGKLLNAYINYKIGNFSVAADLYFEISKLSLQQEYYIFYFISQCNLKRIYSFLNSSYYNKDKNIRVLDEIKNIDINEELARLKPLTDYNLLMYISNESFFNLAFQKISKLVSDILEHYFSQLKGGWASNKYVWELIEEYTKLDSFINENFIVYDKYFNFEDLFDLVLKGLLSSHAIKEDQGAKLNQFDDYWIEKIIFYARKESLIKYYQDYKLRSIKYSNSEKVENGFIVKARLFLGNEKGNLELEGSKNRNSYFTDFYSRLFENIITLAALLDLNEDNLNIFSENLLNFFSKNKSLNTKFYSSTKVFIALKGKSINENTLNRFVDIFLKEVRDNRLDQSFFKYLFNSFRQTDPLRIDYSKFNFILKTALIHPQGEYFFSNDSLLSLYRKSSIKRQEIIKKNIINKLNSDFNFDLFIFFTIYDVIPLDVDKVIELFTSTEFKSERHGFKSIFNGVVEYQDYNLDKLLNLYFRFKFKLNEDIISKIKSLNLYYEWLIDVNNFNYDLFRPEWIVNYNSEYYFREMGSSDLLIKKLFKYVSGNDDPLIKEVLLKIMYFSGKF</sequence>
<keyword evidence="2" id="KW-1185">Reference proteome</keyword>
<accession>A0A3P1CUC8</accession>
<dbReference type="AlphaFoldDB" id="A0A3P1CUC8"/>
<reference evidence="1 2" key="1">
    <citation type="submission" date="2018-11" db="EMBL/GenBank/DDBJ databases">
        <authorList>
            <person name="Zhou Z."/>
            <person name="Wang G."/>
        </authorList>
    </citation>
    <scope>NUCLEOTIDE SEQUENCE [LARGE SCALE GENOMIC DNA]</scope>
    <source>
        <strain evidence="1 2">KCTC42998</strain>
    </source>
</reference>
<organism evidence="1 2">
    <name type="scientific">Larkinella knui</name>
    <dbReference type="NCBI Taxonomy" id="2025310"/>
    <lineage>
        <taxon>Bacteria</taxon>
        <taxon>Pseudomonadati</taxon>
        <taxon>Bacteroidota</taxon>
        <taxon>Cytophagia</taxon>
        <taxon>Cytophagales</taxon>
        <taxon>Spirosomataceae</taxon>
        <taxon>Larkinella</taxon>
    </lineage>
</organism>
<comment type="caution">
    <text evidence="1">The sequence shown here is derived from an EMBL/GenBank/DDBJ whole genome shotgun (WGS) entry which is preliminary data.</text>
</comment>
<gene>
    <name evidence="1" type="ORF">EHT87_01090</name>
</gene>
<name>A0A3P1CUC8_9BACT</name>
<evidence type="ECO:0000313" key="1">
    <source>
        <dbReference type="EMBL" id="RRB16915.1"/>
    </source>
</evidence>
<evidence type="ECO:0000313" key="2">
    <source>
        <dbReference type="Proteomes" id="UP000274271"/>
    </source>
</evidence>
<dbReference type="Proteomes" id="UP000274271">
    <property type="component" value="Unassembled WGS sequence"/>
</dbReference>
<proteinExistence type="predicted"/>
<protein>
    <submittedName>
        <fullName evidence="1">Uncharacterized protein</fullName>
    </submittedName>
</protein>
<dbReference type="EMBL" id="RQJP01000001">
    <property type="protein sequence ID" value="RRB16915.1"/>
    <property type="molecule type" value="Genomic_DNA"/>
</dbReference>